<dbReference type="InterPro" id="IPR050951">
    <property type="entry name" value="Retrovirus_Pol_polyprotein"/>
</dbReference>
<keyword evidence="4" id="KW-1185">Reference proteome</keyword>
<proteinExistence type="predicted"/>
<accession>A0A8C7ZRW9</accession>
<dbReference type="InterPro" id="IPR041588">
    <property type="entry name" value="Integrase_H2C2"/>
</dbReference>
<evidence type="ECO:0000313" key="4">
    <source>
        <dbReference type="Proteomes" id="UP000694383"/>
    </source>
</evidence>
<dbReference type="Pfam" id="PF17921">
    <property type="entry name" value="Integrase_H2C2"/>
    <property type="match status" value="1"/>
</dbReference>
<evidence type="ECO:0000259" key="2">
    <source>
        <dbReference type="PROSITE" id="PS50994"/>
    </source>
</evidence>
<dbReference type="Proteomes" id="UP000694383">
    <property type="component" value="Unplaced"/>
</dbReference>
<reference evidence="3" key="2">
    <citation type="submission" date="2025-09" db="UniProtKB">
        <authorList>
            <consortium name="Ensembl"/>
        </authorList>
    </citation>
    <scope>IDENTIFICATION</scope>
</reference>
<dbReference type="GO" id="GO:0003676">
    <property type="term" value="F:nucleic acid binding"/>
    <property type="evidence" value="ECO:0007669"/>
    <property type="project" value="InterPro"/>
</dbReference>
<dbReference type="GeneTree" id="ENSGT01000000214408"/>
<dbReference type="AlphaFoldDB" id="A0A8C7ZRW9"/>
<dbReference type="PANTHER" id="PTHR37984">
    <property type="entry name" value="PROTEIN CBG26694"/>
    <property type="match status" value="1"/>
</dbReference>
<dbReference type="InterPro" id="IPR001584">
    <property type="entry name" value="Integrase_cat-core"/>
</dbReference>
<sequence length="297" mass="32500">MYSSSDDYDTADSNIIPGTCIIGNLTWDIETKVLQAQGEEPNHPDPPVGTLYVPESLRSEAITWAHASRIACHGGVTRTLNLLRRRFFWPSMGKDVKEYVAACSTCARSKSSSSPPSGLLHPLPTPSRPWSHIAVDFVTGLPMSQGNSVILTVIDRFTKFVHFIPLSKLPSASETAEVLVQYVFRHHGIPSDIVSDRGPQFVSQVWKSFCSALGASVSLTSGYHPQSNGQSERANQELESSLRCLADRNSSDWSKFLVWAEYAHNTHPSSATGLSPFEAALGYPPPLFPSQELDLAV</sequence>
<dbReference type="Gene3D" id="1.10.340.70">
    <property type="match status" value="1"/>
</dbReference>
<evidence type="ECO:0000256" key="1">
    <source>
        <dbReference type="ARBA" id="ARBA00039658"/>
    </source>
</evidence>
<dbReference type="PROSITE" id="PS50994">
    <property type="entry name" value="INTEGRASE"/>
    <property type="match status" value="1"/>
</dbReference>
<dbReference type="SUPFAM" id="SSF53098">
    <property type="entry name" value="Ribonuclease H-like"/>
    <property type="match status" value="1"/>
</dbReference>
<protein>
    <recommendedName>
        <fullName evidence="1">Gypsy retrotransposon integrase-like protein 1</fullName>
    </recommendedName>
</protein>
<dbReference type="InterPro" id="IPR012337">
    <property type="entry name" value="RNaseH-like_sf"/>
</dbReference>
<dbReference type="PANTHER" id="PTHR37984:SF15">
    <property type="entry name" value="INTEGRASE CATALYTIC DOMAIN-CONTAINING PROTEIN"/>
    <property type="match status" value="1"/>
</dbReference>
<dbReference type="InterPro" id="IPR036397">
    <property type="entry name" value="RNaseH_sf"/>
</dbReference>
<feature type="domain" description="Integrase catalytic" evidence="2">
    <location>
        <begin position="125"/>
        <end position="284"/>
    </location>
</feature>
<dbReference type="Pfam" id="PF00665">
    <property type="entry name" value="rve"/>
    <property type="match status" value="1"/>
</dbReference>
<evidence type="ECO:0000313" key="3">
    <source>
        <dbReference type="Ensembl" id="ENSOSIP00000045984.1"/>
    </source>
</evidence>
<dbReference type="Gene3D" id="3.30.420.10">
    <property type="entry name" value="Ribonuclease H-like superfamily/Ribonuclease H"/>
    <property type="match status" value="1"/>
</dbReference>
<dbReference type="FunFam" id="3.30.420.10:FF:000032">
    <property type="entry name" value="Retrovirus-related Pol polyprotein from transposon 297-like Protein"/>
    <property type="match status" value="1"/>
</dbReference>
<name>A0A8C7ZRW9_9TELE</name>
<dbReference type="FunFam" id="1.10.340.70:FF:000001">
    <property type="entry name" value="Retrovirus-related Pol polyprotein from transposon gypsy-like Protein"/>
    <property type="match status" value="1"/>
</dbReference>
<dbReference type="GO" id="GO:0015074">
    <property type="term" value="P:DNA integration"/>
    <property type="evidence" value="ECO:0007669"/>
    <property type="project" value="InterPro"/>
</dbReference>
<reference evidence="3" key="1">
    <citation type="submission" date="2025-08" db="UniProtKB">
        <authorList>
            <consortium name="Ensembl"/>
        </authorList>
    </citation>
    <scope>IDENTIFICATION</scope>
</reference>
<organism evidence="3 4">
    <name type="scientific">Oryzias sinensis</name>
    <name type="common">Chinese medaka</name>
    <dbReference type="NCBI Taxonomy" id="183150"/>
    <lineage>
        <taxon>Eukaryota</taxon>
        <taxon>Metazoa</taxon>
        <taxon>Chordata</taxon>
        <taxon>Craniata</taxon>
        <taxon>Vertebrata</taxon>
        <taxon>Euteleostomi</taxon>
        <taxon>Actinopterygii</taxon>
        <taxon>Neopterygii</taxon>
        <taxon>Teleostei</taxon>
        <taxon>Neoteleostei</taxon>
        <taxon>Acanthomorphata</taxon>
        <taxon>Ovalentaria</taxon>
        <taxon>Atherinomorphae</taxon>
        <taxon>Beloniformes</taxon>
        <taxon>Adrianichthyidae</taxon>
        <taxon>Oryziinae</taxon>
        <taxon>Oryzias</taxon>
    </lineage>
</organism>
<dbReference type="Ensembl" id="ENSOSIT00000048348.1">
    <property type="protein sequence ID" value="ENSOSIP00000045984.1"/>
    <property type="gene ID" value="ENSOSIG00000021827.1"/>
</dbReference>